<organism evidence="1 2">
    <name type="scientific">Diversispora epigaea</name>
    <dbReference type="NCBI Taxonomy" id="1348612"/>
    <lineage>
        <taxon>Eukaryota</taxon>
        <taxon>Fungi</taxon>
        <taxon>Fungi incertae sedis</taxon>
        <taxon>Mucoromycota</taxon>
        <taxon>Glomeromycotina</taxon>
        <taxon>Glomeromycetes</taxon>
        <taxon>Diversisporales</taxon>
        <taxon>Diversisporaceae</taxon>
        <taxon>Diversispora</taxon>
    </lineage>
</organism>
<dbReference type="EMBL" id="PQFF01000080">
    <property type="protein sequence ID" value="RHZ84281.1"/>
    <property type="molecule type" value="Genomic_DNA"/>
</dbReference>
<reference evidence="1 2" key="1">
    <citation type="submission" date="2018-08" db="EMBL/GenBank/DDBJ databases">
        <title>Genome and evolution of the arbuscular mycorrhizal fungus Diversispora epigaea (formerly Glomus versiforme) and its bacterial endosymbionts.</title>
        <authorList>
            <person name="Sun X."/>
            <person name="Fei Z."/>
            <person name="Harrison M."/>
        </authorList>
    </citation>
    <scope>NUCLEOTIDE SEQUENCE [LARGE SCALE GENOMIC DNA]</scope>
    <source>
        <strain evidence="1 2">IT104</strain>
    </source>
</reference>
<evidence type="ECO:0000313" key="1">
    <source>
        <dbReference type="EMBL" id="RHZ84281.1"/>
    </source>
</evidence>
<name>A0A397J8A2_9GLOM</name>
<keyword evidence="2" id="KW-1185">Reference proteome</keyword>
<comment type="caution">
    <text evidence="1">The sequence shown here is derived from an EMBL/GenBank/DDBJ whole genome shotgun (WGS) entry which is preliminary data.</text>
</comment>
<dbReference type="AlphaFoldDB" id="A0A397J8A2"/>
<proteinExistence type="predicted"/>
<dbReference type="OrthoDB" id="6373300at2759"/>
<gene>
    <name evidence="1" type="ORF">Glove_84g9</name>
</gene>
<protein>
    <submittedName>
        <fullName evidence="1">Uncharacterized protein</fullName>
    </submittedName>
</protein>
<sequence>MPQEIEKIEYCPAGHSSVDFAYSDYKNYIRSGENFYWITYDNFQNIQNIERIADGGHGSEYSAKLENGIKEDWNFIKQDWKYHSIGDEL</sequence>
<evidence type="ECO:0000313" key="2">
    <source>
        <dbReference type="Proteomes" id="UP000266861"/>
    </source>
</evidence>
<dbReference type="Proteomes" id="UP000266861">
    <property type="component" value="Unassembled WGS sequence"/>
</dbReference>
<accession>A0A397J8A2</accession>